<dbReference type="Pfam" id="PF04854">
    <property type="entry name" value="DUF624"/>
    <property type="match status" value="1"/>
</dbReference>
<feature type="transmembrane region" description="Helical" evidence="1">
    <location>
        <begin position="107"/>
        <end position="132"/>
    </location>
</feature>
<organism evidence="2 3">
    <name type="scientific">Candidatus Mediterraneibacter caccavium</name>
    <dbReference type="NCBI Taxonomy" id="2838661"/>
    <lineage>
        <taxon>Bacteria</taxon>
        <taxon>Bacillati</taxon>
        <taxon>Bacillota</taxon>
        <taxon>Clostridia</taxon>
        <taxon>Lachnospirales</taxon>
        <taxon>Lachnospiraceae</taxon>
        <taxon>Mediterraneibacter</taxon>
    </lineage>
</organism>
<feature type="transmembrane region" description="Helical" evidence="1">
    <location>
        <begin position="173"/>
        <end position="193"/>
    </location>
</feature>
<protein>
    <submittedName>
        <fullName evidence="2">YesL family protein</fullName>
    </submittedName>
</protein>
<accession>A0A9D1VVE2</accession>
<feature type="transmembrane region" description="Helical" evidence="1">
    <location>
        <begin position="74"/>
        <end position="95"/>
    </location>
</feature>
<evidence type="ECO:0000313" key="3">
    <source>
        <dbReference type="Proteomes" id="UP000824243"/>
    </source>
</evidence>
<dbReference type="AlphaFoldDB" id="A0A9D1VVE2"/>
<name>A0A9D1VVE2_9FIRM</name>
<evidence type="ECO:0000313" key="2">
    <source>
        <dbReference type="EMBL" id="HIX47705.1"/>
    </source>
</evidence>
<sequence length="206" mass="22879">MGGLFSADGKLAQVLGKAADLVILNVLWIVCSIPVVTAGAAATAFYTVALKMIKNEESYVFRSFFQAFKENFKQAAVVTLVLLAVAAVLGCDFYVCTKMGIEEARPLFILFCVVAVFVYMGSCYMFPVMAFFENSTKKVFKNSFLMALAHLPFTILIAVISLLPWVFLFFGQFIAAAFFDLIAGFSIAGYINAHIFRRIFKRYIPE</sequence>
<keyword evidence="1" id="KW-0472">Membrane</keyword>
<gene>
    <name evidence="2" type="ORF">H9981_01595</name>
</gene>
<proteinExistence type="predicted"/>
<reference evidence="2" key="2">
    <citation type="submission" date="2021-04" db="EMBL/GenBank/DDBJ databases">
        <authorList>
            <person name="Gilroy R."/>
        </authorList>
    </citation>
    <scope>NUCLEOTIDE SEQUENCE</scope>
    <source>
        <strain evidence="2">ChiSjej5B23-15282</strain>
    </source>
</reference>
<keyword evidence="1" id="KW-1133">Transmembrane helix</keyword>
<comment type="caution">
    <text evidence="2">The sequence shown here is derived from an EMBL/GenBank/DDBJ whole genome shotgun (WGS) entry which is preliminary data.</text>
</comment>
<reference evidence="2" key="1">
    <citation type="journal article" date="2021" name="PeerJ">
        <title>Extensive microbial diversity within the chicken gut microbiome revealed by metagenomics and culture.</title>
        <authorList>
            <person name="Gilroy R."/>
            <person name="Ravi A."/>
            <person name="Getino M."/>
            <person name="Pursley I."/>
            <person name="Horton D.L."/>
            <person name="Alikhan N.F."/>
            <person name="Baker D."/>
            <person name="Gharbi K."/>
            <person name="Hall N."/>
            <person name="Watson M."/>
            <person name="Adriaenssens E.M."/>
            <person name="Foster-Nyarko E."/>
            <person name="Jarju S."/>
            <person name="Secka A."/>
            <person name="Antonio M."/>
            <person name="Oren A."/>
            <person name="Chaudhuri R.R."/>
            <person name="La Ragione R."/>
            <person name="Hildebrand F."/>
            <person name="Pallen M.J."/>
        </authorList>
    </citation>
    <scope>NUCLEOTIDE SEQUENCE</scope>
    <source>
        <strain evidence="2">ChiSjej5B23-15282</strain>
    </source>
</reference>
<keyword evidence="1" id="KW-0812">Transmembrane</keyword>
<dbReference type="InterPro" id="IPR006938">
    <property type="entry name" value="DUF624"/>
</dbReference>
<evidence type="ECO:0000256" key="1">
    <source>
        <dbReference type="SAM" id="Phobius"/>
    </source>
</evidence>
<feature type="transmembrane region" description="Helical" evidence="1">
    <location>
        <begin position="26"/>
        <end position="53"/>
    </location>
</feature>
<feature type="transmembrane region" description="Helical" evidence="1">
    <location>
        <begin position="144"/>
        <end position="167"/>
    </location>
</feature>
<dbReference type="EMBL" id="DXFA01000028">
    <property type="protein sequence ID" value="HIX47705.1"/>
    <property type="molecule type" value="Genomic_DNA"/>
</dbReference>
<dbReference type="Proteomes" id="UP000824243">
    <property type="component" value="Unassembled WGS sequence"/>
</dbReference>